<name>A0A2I0WR76_9ASPA</name>
<dbReference type="STRING" id="906689.A0A2I0WR76"/>
<dbReference type="EMBL" id="KZ502472">
    <property type="protein sequence ID" value="PKU78164.1"/>
    <property type="molecule type" value="Genomic_DNA"/>
</dbReference>
<dbReference type="SUPFAM" id="SSF101148">
    <property type="entry name" value="Plant invertase/pectin methylesterase inhibitor"/>
    <property type="match status" value="1"/>
</dbReference>
<evidence type="ECO:0000313" key="5">
    <source>
        <dbReference type="Proteomes" id="UP000233837"/>
    </source>
</evidence>
<keyword evidence="2" id="KW-0732">Signal</keyword>
<evidence type="ECO:0000313" key="4">
    <source>
        <dbReference type="EMBL" id="PKU78164.1"/>
    </source>
</evidence>
<accession>A0A2I0WR76</accession>
<dbReference type="AlphaFoldDB" id="A0A2I0WR76"/>
<protein>
    <submittedName>
        <fullName evidence="4">Putative pectinesterase/pectinesterase inhibitor 47</fullName>
    </submittedName>
</protein>
<sequence length="220" mass="23023">MLPFCSLFTLLHLLPTAVLAAGGGVGCATSPCETSCHPIHCKSFISNLQSSSIPPDNYSLAAVDQSLTITRSTAHFLNRAVRVGPAVEDCLELTAAAADDLKLVKEKLMSSKAIKAAEADDVMTLMSAAVAGAGSCLDGLEEVGMAGSEVFRHVEAAKLVYGVALGLVERRLASMAAAPAVITNVNTMYILEQEASPAQAAYSRQDRRTDDRESVPTAAL</sequence>
<reference evidence="4 5" key="1">
    <citation type="journal article" date="2016" name="Sci. Rep.">
        <title>The Dendrobium catenatum Lindl. genome sequence provides insights into polysaccharide synthase, floral development and adaptive evolution.</title>
        <authorList>
            <person name="Zhang G.Q."/>
            <person name="Xu Q."/>
            <person name="Bian C."/>
            <person name="Tsai W.C."/>
            <person name="Yeh C.M."/>
            <person name="Liu K.W."/>
            <person name="Yoshida K."/>
            <person name="Zhang L.S."/>
            <person name="Chang S.B."/>
            <person name="Chen F."/>
            <person name="Shi Y."/>
            <person name="Su Y.Y."/>
            <person name="Zhang Y.Q."/>
            <person name="Chen L.J."/>
            <person name="Yin Y."/>
            <person name="Lin M."/>
            <person name="Huang H."/>
            <person name="Deng H."/>
            <person name="Wang Z.W."/>
            <person name="Zhu S.L."/>
            <person name="Zhao X."/>
            <person name="Deng C."/>
            <person name="Niu S.C."/>
            <person name="Huang J."/>
            <person name="Wang M."/>
            <person name="Liu G.H."/>
            <person name="Yang H.J."/>
            <person name="Xiao X.J."/>
            <person name="Hsiao Y.Y."/>
            <person name="Wu W.L."/>
            <person name="Chen Y.Y."/>
            <person name="Mitsuda N."/>
            <person name="Ohme-Takagi M."/>
            <person name="Luo Y.B."/>
            <person name="Van de Peer Y."/>
            <person name="Liu Z.J."/>
        </authorList>
    </citation>
    <scope>NUCLEOTIDE SEQUENCE [LARGE SCALE GENOMIC DNA]</scope>
    <source>
        <tissue evidence="4">The whole plant</tissue>
    </source>
</reference>
<gene>
    <name evidence="4" type="primary">PME47</name>
    <name evidence="4" type="ORF">MA16_Dca012284</name>
</gene>
<feature type="signal peptide" evidence="2">
    <location>
        <begin position="1"/>
        <end position="20"/>
    </location>
</feature>
<feature type="region of interest" description="Disordered" evidence="1">
    <location>
        <begin position="200"/>
        <end position="220"/>
    </location>
</feature>
<feature type="compositionally biased region" description="Basic and acidic residues" evidence="1">
    <location>
        <begin position="204"/>
        <end position="214"/>
    </location>
</feature>
<keyword evidence="5" id="KW-1185">Reference proteome</keyword>
<dbReference type="Pfam" id="PF04043">
    <property type="entry name" value="PMEI"/>
    <property type="match status" value="1"/>
</dbReference>
<evidence type="ECO:0000256" key="1">
    <source>
        <dbReference type="SAM" id="MobiDB-lite"/>
    </source>
</evidence>
<organism evidence="4 5">
    <name type="scientific">Dendrobium catenatum</name>
    <dbReference type="NCBI Taxonomy" id="906689"/>
    <lineage>
        <taxon>Eukaryota</taxon>
        <taxon>Viridiplantae</taxon>
        <taxon>Streptophyta</taxon>
        <taxon>Embryophyta</taxon>
        <taxon>Tracheophyta</taxon>
        <taxon>Spermatophyta</taxon>
        <taxon>Magnoliopsida</taxon>
        <taxon>Liliopsida</taxon>
        <taxon>Asparagales</taxon>
        <taxon>Orchidaceae</taxon>
        <taxon>Epidendroideae</taxon>
        <taxon>Malaxideae</taxon>
        <taxon>Dendrobiinae</taxon>
        <taxon>Dendrobium</taxon>
    </lineage>
</organism>
<dbReference type="GO" id="GO:0004857">
    <property type="term" value="F:enzyme inhibitor activity"/>
    <property type="evidence" value="ECO:0007669"/>
    <property type="project" value="InterPro"/>
</dbReference>
<feature type="chain" id="PRO_5014168174" evidence="2">
    <location>
        <begin position="21"/>
        <end position="220"/>
    </location>
</feature>
<evidence type="ECO:0000259" key="3">
    <source>
        <dbReference type="SMART" id="SM00856"/>
    </source>
</evidence>
<reference evidence="4 5" key="2">
    <citation type="journal article" date="2017" name="Nature">
        <title>The Apostasia genome and the evolution of orchids.</title>
        <authorList>
            <person name="Zhang G.Q."/>
            <person name="Liu K.W."/>
            <person name="Li Z."/>
            <person name="Lohaus R."/>
            <person name="Hsiao Y.Y."/>
            <person name="Niu S.C."/>
            <person name="Wang J.Y."/>
            <person name="Lin Y.C."/>
            <person name="Xu Q."/>
            <person name="Chen L.J."/>
            <person name="Yoshida K."/>
            <person name="Fujiwara S."/>
            <person name="Wang Z.W."/>
            <person name="Zhang Y.Q."/>
            <person name="Mitsuda N."/>
            <person name="Wang M."/>
            <person name="Liu G.H."/>
            <person name="Pecoraro L."/>
            <person name="Huang H.X."/>
            <person name="Xiao X.J."/>
            <person name="Lin M."/>
            <person name="Wu X.Y."/>
            <person name="Wu W.L."/>
            <person name="Chen Y.Y."/>
            <person name="Chang S.B."/>
            <person name="Sakamoto S."/>
            <person name="Ohme-Takagi M."/>
            <person name="Yagi M."/>
            <person name="Zeng S.J."/>
            <person name="Shen C.Y."/>
            <person name="Yeh C.M."/>
            <person name="Luo Y.B."/>
            <person name="Tsai W.C."/>
            <person name="Van de Peer Y."/>
            <person name="Liu Z.J."/>
        </authorList>
    </citation>
    <scope>NUCLEOTIDE SEQUENCE [LARGE SCALE GENOMIC DNA]</scope>
    <source>
        <tissue evidence="4">The whole plant</tissue>
    </source>
</reference>
<dbReference type="Proteomes" id="UP000233837">
    <property type="component" value="Unassembled WGS sequence"/>
</dbReference>
<dbReference type="InterPro" id="IPR006501">
    <property type="entry name" value="Pectinesterase_inhib_dom"/>
</dbReference>
<dbReference type="SMART" id="SM00856">
    <property type="entry name" value="PMEI"/>
    <property type="match status" value="1"/>
</dbReference>
<feature type="domain" description="Pectinesterase inhibitor" evidence="3">
    <location>
        <begin position="23"/>
        <end position="167"/>
    </location>
</feature>
<dbReference type="Gene3D" id="1.20.140.40">
    <property type="entry name" value="Invertase/pectin methylesterase inhibitor family protein"/>
    <property type="match status" value="1"/>
</dbReference>
<proteinExistence type="predicted"/>
<dbReference type="CDD" id="cd15798">
    <property type="entry name" value="PMEI-like_3"/>
    <property type="match status" value="1"/>
</dbReference>
<dbReference type="InterPro" id="IPR035513">
    <property type="entry name" value="Invertase/methylesterase_inhib"/>
</dbReference>
<evidence type="ECO:0000256" key="2">
    <source>
        <dbReference type="SAM" id="SignalP"/>
    </source>
</evidence>